<dbReference type="Gene3D" id="3.40.50.1000">
    <property type="entry name" value="HAD superfamily/HAD-like"/>
    <property type="match status" value="1"/>
</dbReference>
<keyword evidence="2" id="KW-1185">Reference proteome</keyword>
<dbReference type="InterPro" id="IPR010033">
    <property type="entry name" value="HAD_SF_ppase_IIIC"/>
</dbReference>
<dbReference type="NCBIfam" id="TIGR01686">
    <property type="entry name" value="FkbH"/>
    <property type="match status" value="1"/>
</dbReference>
<dbReference type="NCBIfam" id="TIGR01681">
    <property type="entry name" value="HAD-SF-IIIC"/>
    <property type="match status" value="1"/>
</dbReference>
<dbReference type="GO" id="GO:0016788">
    <property type="term" value="F:hydrolase activity, acting on ester bonds"/>
    <property type="evidence" value="ECO:0007669"/>
    <property type="project" value="UniProtKB-ARBA"/>
</dbReference>
<sequence length="640" mass="69871">MSAELYRDLAWLPKSPSDFSTRCKELQNSSGESLGKKIRSLATYALDEQQLSRLGRAIRSLQLGGSSLAPLVPFRLGLIGNGTLDLVIPVLVATAARHGFALECVTGAYDQYLQDALQPDSLLNKVKPDAVLVALDHRGLSLQPCPGNEQLATEAVDAAVGLLESIRAGVARNSGAPCILQTLAPPPEGLFGSFDRALVGTARNLVDRVNQKISSAVLQSTDMMLDVAGIAETVGLADWHSPAQWNLAKLPFADALVPLYADHVMRIIGALRGKSRRVLVLDLDNTVWGGVIGDDGMEGIQIAQGDATGEAHLAVQQLALALRARGIVLAVSSKNTDSVARRPFKEHPDMLLKEEHIAVFQANWNDKATNIRAIAKELALGLDSFVFLDDNPVERGLIRQELPEVAVPELDADPASYARALAAAGYFEAINFSGEDRARAEMYQANARRLSLQGQATDLKSYLQSLEMRIVFGPFDRTTRARVTQLINKSNQFNLTTRRYTESQVEQLEGDDSVMTLHARLIDKFGDNGIICVIICRATARDTWTIDSWLMSCRVLGRCVEQAVLAEIILQARAAGIANLEGIYLPTDRNEMVRDHYGKLGFTRLDDGADGGSRWSLRTDVELDALPMTVHRDEKQFEPA</sequence>
<comment type="caution">
    <text evidence="1">The sequence shown here is derived from an EMBL/GenBank/DDBJ whole genome shotgun (WGS) entry which is preliminary data.</text>
</comment>
<dbReference type="Proteomes" id="UP000057737">
    <property type="component" value="Unassembled WGS sequence"/>
</dbReference>
<dbReference type="AlphaFoldDB" id="A0A120FQG9"/>
<evidence type="ECO:0000313" key="1">
    <source>
        <dbReference type="EMBL" id="KWV58521.1"/>
    </source>
</evidence>
<dbReference type="InterPro" id="IPR036514">
    <property type="entry name" value="SGNH_hydro_sf"/>
</dbReference>
<dbReference type="InterPro" id="IPR036412">
    <property type="entry name" value="HAD-like_sf"/>
</dbReference>
<organism evidence="1 2">
    <name type="scientific">Bradyrhizobium macuxiense</name>
    <dbReference type="NCBI Taxonomy" id="1755647"/>
    <lineage>
        <taxon>Bacteria</taxon>
        <taxon>Pseudomonadati</taxon>
        <taxon>Pseudomonadota</taxon>
        <taxon>Alphaproteobacteria</taxon>
        <taxon>Hyphomicrobiales</taxon>
        <taxon>Nitrobacteraceae</taxon>
        <taxon>Bradyrhizobium</taxon>
    </lineage>
</organism>
<dbReference type="OrthoDB" id="323926at2"/>
<name>A0A120FQG9_9BRAD</name>
<dbReference type="InterPro" id="IPR023214">
    <property type="entry name" value="HAD_sf"/>
</dbReference>
<reference evidence="1 2" key="1">
    <citation type="submission" date="2015-11" db="EMBL/GenBank/DDBJ databases">
        <title>Draft Genome Sequence of the Strain BR 10303 (Bradyrhizobium sp.) isolated from nodules of Centrolobium paraense.</title>
        <authorList>
            <person name="Zelli J.E."/>
            <person name="Simoes-Araujo J.L."/>
            <person name="Barauna A.C."/>
            <person name="Silva K."/>
        </authorList>
    </citation>
    <scope>NUCLEOTIDE SEQUENCE [LARGE SCALE GENOMIC DNA]</scope>
    <source>
        <strain evidence="1 2">BR 10303</strain>
    </source>
</reference>
<dbReference type="EMBL" id="LNCU01000036">
    <property type="protein sequence ID" value="KWV58521.1"/>
    <property type="molecule type" value="Genomic_DNA"/>
</dbReference>
<dbReference type="Gene3D" id="3.40.50.1110">
    <property type="entry name" value="SGNH hydrolase"/>
    <property type="match status" value="1"/>
</dbReference>
<proteinExistence type="predicted"/>
<gene>
    <name evidence="1" type="ORF">AS156_33555</name>
</gene>
<accession>A0A120FQG9</accession>
<protein>
    <submittedName>
        <fullName evidence="1">Haloacid dehalogenase</fullName>
    </submittedName>
</protein>
<evidence type="ECO:0000313" key="2">
    <source>
        <dbReference type="Proteomes" id="UP000057737"/>
    </source>
</evidence>
<dbReference type="SUPFAM" id="SSF56784">
    <property type="entry name" value="HAD-like"/>
    <property type="match status" value="1"/>
</dbReference>
<dbReference type="InterPro" id="IPR010037">
    <property type="entry name" value="FkbH_domain"/>
</dbReference>